<feature type="transmembrane region" description="Helical" evidence="1">
    <location>
        <begin position="12"/>
        <end position="40"/>
    </location>
</feature>
<dbReference type="InParanoid" id="A0A1M6DSQ3"/>
<dbReference type="EMBL" id="FQYR01000002">
    <property type="protein sequence ID" value="SHI76274.1"/>
    <property type="molecule type" value="Genomic_DNA"/>
</dbReference>
<keyword evidence="1" id="KW-0812">Transmembrane</keyword>
<protein>
    <submittedName>
        <fullName evidence="2">Uncharacterized protein</fullName>
    </submittedName>
</protein>
<gene>
    <name evidence="2" type="ORF">SAMN02745181_0824</name>
</gene>
<sequence>MITACIWILHILFLYAFISCFAEQAKGTAILCLIIAVAAYVGRPFILPYIGIAYIHYVIIAVLTVYMLKKSGSLFDTW</sequence>
<proteinExistence type="predicted"/>
<dbReference type="RefSeq" id="WP_143158203.1">
    <property type="nucleotide sequence ID" value="NZ_FQYR01000002.1"/>
</dbReference>
<organism evidence="2 3">
    <name type="scientific">Rubritalea squalenifaciens DSM 18772</name>
    <dbReference type="NCBI Taxonomy" id="1123071"/>
    <lineage>
        <taxon>Bacteria</taxon>
        <taxon>Pseudomonadati</taxon>
        <taxon>Verrucomicrobiota</taxon>
        <taxon>Verrucomicrobiia</taxon>
        <taxon>Verrucomicrobiales</taxon>
        <taxon>Rubritaleaceae</taxon>
        <taxon>Rubritalea</taxon>
    </lineage>
</organism>
<feature type="transmembrane region" description="Helical" evidence="1">
    <location>
        <begin position="46"/>
        <end position="68"/>
    </location>
</feature>
<reference evidence="2 3" key="1">
    <citation type="submission" date="2016-11" db="EMBL/GenBank/DDBJ databases">
        <authorList>
            <person name="Jaros S."/>
            <person name="Januszkiewicz K."/>
            <person name="Wedrychowicz H."/>
        </authorList>
    </citation>
    <scope>NUCLEOTIDE SEQUENCE [LARGE SCALE GENOMIC DNA]</scope>
    <source>
        <strain evidence="2 3">DSM 18772</strain>
    </source>
</reference>
<dbReference type="Proteomes" id="UP000184510">
    <property type="component" value="Unassembled WGS sequence"/>
</dbReference>
<evidence type="ECO:0000313" key="3">
    <source>
        <dbReference type="Proteomes" id="UP000184510"/>
    </source>
</evidence>
<dbReference type="AlphaFoldDB" id="A0A1M6DSQ3"/>
<keyword evidence="1" id="KW-1133">Transmembrane helix</keyword>
<evidence type="ECO:0000313" key="2">
    <source>
        <dbReference type="EMBL" id="SHI76274.1"/>
    </source>
</evidence>
<accession>A0A1M6DSQ3</accession>
<keyword evidence="3" id="KW-1185">Reference proteome</keyword>
<dbReference type="STRING" id="1123071.SAMN02745181_0824"/>
<evidence type="ECO:0000256" key="1">
    <source>
        <dbReference type="SAM" id="Phobius"/>
    </source>
</evidence>
<name>A0A1M6DSQ3_9BACT</name>
<keyword evidence="1" id="KW-0472">Membrane</keyword>